<dbReference type="GO" id="GO:0007156">
    <property type="term" value="P:homophilic cell adhesion via plasma membrane adhesion molecules"/>
    <property type="evidence" value="ECO:0007669"/>
    <property type="project" value="TreeGrafter"/>
</dbReference>
<evidence type="ECO:0000256" key="8">
    <source>
        <dbReference type="ARBA" id="ARBA00023136"/>
    </source>
</evidence>
<dbReference type="GO" id="GO:0007157">
    <property type="term" value="P:heterophilic cell-cell adhesion via plasma membrane cell adhesion molecules"/>
    <property type="evidence" value="ECO:0007669"/>
    <property type="project" value="TreeGrafter"/>
</dbReference>
<keyword evidence="6" id="KW-0130">Cell adhesion</keyword>
<dbReference type="Pfam" id="PF13927">
    <property type="entry name" value="Ig_3"/>
    <property type="match status" value="1"/>
</dbReference>
<feature type="compositionally biased region" description="Acidic residues" evidence="11">
    <location>
        <begin position="511"/>
        <end position="525"/>
    </location>
</feature>
<evidence type="ECO:0000313" key="15">
    <source>
        <dbReference type="Proteomes" id="UP001239994"/>
    </source>
</evidence>
<comment type="caution">
    <text evidence="14">The sequence shown here is derived from an EMBL/GenBank/DDBJ whole genome shotgun (WGS) entry which is preliminary data.</text>
</comment>
<evidence type="ECO:0000256" key="1">
    <source>
        <dbReference type="ARBA" id="ARBA00004167"/>
    </source>
</evidence>
<feature type="domain" description="Ig-like" evidence="13">
    <location>
        <begin position="1"/>
        <end position="84"/>
    </location>
</feature>
<dbReference type="PANTHER" id="PTHR23277:SF11">
    <property type="entry name" value="NECTIN-4"/>
    <property type="match status" value="1"/>
</dbReference>
<dbReference type="Pfam" id="PF07686">
    <property type="entry name" value="V-set"/>
    <property type="match status" value="1"/>
</dbReference>
<dbReference type="GO" id="GO:0016020">
    <property type="term" value="C:membrane"/>
    <property type="evidence" value="ECO:0007669"/>
    <property type="project" value="UniProtKB-SubCell"/>
</dbReference>
<proteinExistence type="inferred from homology"/>
<evidence type="ECO:0000313" key="14">
    <source>
        <dbReference type="EMBL" id="KAK1796961.1"/>
    </source>
</evidence>
<sequence length="597" mass="65575">EGETRLPCRYQVSNEEVKVQVIWYREKQDGSKEQIITAHHIDGQLESPLYIGHVRFEDSDPMKNSALIIMNTGLADEGTYSCNIITFPFGNFAAHISLIVQTIPISSLDPVTLVEGQTFRPAATCRSVAKPQPGLSWDTELVGTSQNRSLDNSVSSITFSLHPLRSLNGRKLDCLVWHPTLTTPRRLSNQLVVHYPPDAVLSGYDKNWYVGLQGMSLQCDAGGNPKPHNFTWSRKQGGLPEGVTMQNEILLFNRPLRLTDKGTYQCVATNEVGSGKADLEISIEESQGSSTSVDSLLLIIIGGAAGVLVLVLVIVVMTVNRYHKQRNKQLTMELIEKKEEICTLSRQASIRRVGSVCTDNKYQIVETMPLRVEGTIRTSLSSLERPRSRDSRSTLGGIATDTLGRPAIFNTSRRGRERAVDRERDSEQEANRLKVESYVRNSHISLIHPDSHFLPALQPSPYPVDQTVERIRSRNGSAILPADGRPHSGGGSRAGSRCPQSPLNSTYPALTDEEEGDISPIDEDSGVPSGNTEADGLDNAGSETASSQISEAMSSHFEHTNGTLWPKSKPNSILLAPESTRLTAAHPSIIHHQPQIV</sequence>
<dbReference type="SUPFAM" id="SSF48726">
    <property type="entry name" value="Immunoglobulin"/>
    <property type="match status" value="3"/>
</dbReference>
<dbReference type="InterPro" id="IPR036179">
    <property type="entry name" value="Ig-like_dom_sf"/>
</dbReference>
<keyword evidence="7 12" id="KW-1133">Transmembrane helix</keyword>
<evidence type="ECO:0000256" key="10">
    <source>
        <dbReference type="ARBA" id="ARBA00023180"/>
    </source>
</evidence>
<dbReference type="GO" id="GO:0005912">
    <property type="term" value="C:adherens junction"/>
    <property type="evidence" value="ECO:0007669"/>
    <property type="project" value="TreeGrafter"/>
</dbReference>
<dbReference type="PANTHER" id="PTHR23277">
    <property type="entry name" value="NECTIN-RELATED"/>
    <property type="match status" value="1"/>
</dbReference>
<evidence type="ECO:0000256" key="6">
    <source>
        <dbReference type="ARBA" id="ARBA00022889"/>
    </source>
</evidence>
<feature type="compositionally biased region" description="Polar residues" evidence="11">
    <location>
        <begin position="498"/>
        <end position="508"/>
    </location>
</feature>
<dbReference type="InterPro" id="IPR013162">
    <property type="entry name" value="CD80_C2-set"/>
</dbReference>
<dbReference type="EMBL" id="JAROKS010000014">
    <property type="protein sequence ID" value="KAK1796961.1"/>
    <property type="molecule type" value="Genomic_DNA"/>
</dbReference>
<evidence type="ECO:0000256" key="7">
    <source>
        <dbReference type="ARBA" id="ARBA00022989"/>
    </source>
</evidence>
<keyword evidence="9" id="KW-1015">Disulfide bond</keyword>
<comment type="subcellular location">
    <subcellularLocation>
        <location evidence="1">Membrane</location>
        <topology evidence="1">Single-pass membrane protein</topology>
    </subcellularLocation>
</comment>
<feature type="region of interest" description="Disordered" evidence="11">
    <location>
        <begin position="475"/>
        <end position="572"/>
    </location>
</feature>
<name>A0AAD8ZFG0_9TELE</name>
<dbReference type="InterPro" id="IPR003599">
    <property type="entry name" value="Ig_sub"/>
</dbReference>
<dbReference type="InterPro" id="IPR013783">
    <property type="entry name" value="Ig-like_fold"/>
</dbReference>
<evidence type="ECO:0000256" key="9">
    <source>
        <dbReference type="ARBA" id="ARBA00023157"/>
    </source>
</evidence>
<dbReference type="PROSITE" id="PS50835">
    <property type="entry name" value="IG_LIKE"/>
    <property type="match status" value="2"/>
</dbReference>
<organism evidence="14 15">
    <name type="scientific">Electrophorus voltai</name>
    <dbReference type="NCBI Taxonomy" id="2609070"/>
    <lineage>
        <taxon>Eukaryota</taxon>
        <taxon>Metazoa</taxon>
        <taxon>Chordata</taxon>
        <taxon>Craniata</taxon>
        <taxon>Vertebrata</taxon>
        <taxon>Euteleostomi</taxon>
        <taxon>Actinopterygii</taxon>
        <taxon>Neopterygii</taxon>
        <taxon>Teleostei</taxon>
        <taxon>Ostariophysi</taxon>
        <taxon>Gymnotiformes</taxon>
        <taxon>Gymnotoidei</taxon>
        <taxon>Gymnotidae</taxon>
        <taxon>Electrophorus</taxon>
    </lineage>
</organism>
<dbReference type="AlphaFoldDB" id="A0AAD8ZFG0"/>
<dbReference type="InterPro" id="IPR051427">
    <property type="entry name" value="Nectin/Nectin-like"/>
</dbReference>
<keyword evidence="10" id="KW-0325">Glycoprotein</keyword>
<feature type="compositionally biased region" description="Polar residues" evidence="11">
    <location>
        <begin position="541"/>
        <end position="553"/>
    </location>
</feature>
<feature type="domain" description="Ig-like" evidence="13">
    <location>
        <begin position="179"/>
        <end position="282"/>
    </location>
</feature>
<dbReference type="InterPro" id="IPR007110">
    <property type="entry name" value="Ig-like_dom"/>
</dbReference>
<keyword evidence="4" id="KW-0732">Signal</keyword>
<dbReference type="Proteomes" id="UP001239994">
    <property type="component" value="Unassembled WGS sequence"/>
</dbReference>
<evidence type="ECO:0000256" key="3">
    <source>
        <dbReference type="ARBA" id="ARBA00022692"/>
    </source>
</evidence>
<evidence type="ECO:0000256" key="12">
    <source>
        <dbReference type="SAM" id="Phobius"/>
    </source>
</evidence>
<dbReference type="InterPro" id="IPR013106">
    <property type="entry name" value="Ig_V-set"/>
</dbReference>
<feature type="transmembrane region" description="Helical" evidence="12">
    <location>
        <begin position="296"/>
        <end position="319"/>
    </location>
</feature>
<evidence type="ECO:0000259" key="13">
    <source>
        <dbReference type="PROSITE" id="PS50835"/>
    </source>
</evidence>
<reference evidence="14" key="1">
    <citation type="submission" date="2023-03" db="EMBL/GenBank/DDBJ databases">
        <title>Electrophorus voltai genome.</title>
        <authorList>
            <person name="Bian C."/>
        </authorList>
    </citation>
    <scope>NUCLEOTIDE SEQUENCE</scope>
    <source>
        <strain evidence="14">CB-2022</strain>
        <tissue evidence="14">Muscle</tissue>
    </source>
</reference>
<comment type="similarity">
    <text evidence="2">Belongs to the nectin family.</text>
</comment>
<dbReference type="SMART" id="SM00409">
    <property type="entry name" value="IG"/>
    <property type="match status" value="2"/>
</dbReference>
<keyword evidence="15" id="KW-1185">Reference proteome</keyword>
<keyword evidence="3 12" id="KW-0812">Transmembrane</keyword>
<keyword evidence="8 12" id="KW-0472">Membrane</keyword>
<protein>
    <recommendedName>
        <fullName evidence="13">Ig-like domain-containing protein</fullName>
    </recommendedName>
</protein>
<keyword evidence="5" id="KW-0677">Repeat</keyword>
<gene>
    <name evidence="14" type="ORF">P4O66_008359</name>
</gene>
<evidence type="ECO:0000256" key="4">
    <source>
        <dbReference type="ARBA" id="ARBA00022729"/>
    </source>
</evidence>
<dbReference type="Gene3D" id="2.60.40.10">
    <property type="entry name" value="Immunoglobulins"/>
    <property type="match status" value="3"/>
</dbReference>
<feature type="non-terminal residue" evidence="14">
    <location>
        <position position="597"/>
    </location>
</feature>
<dbReference type="Pfam" id="PF08205">
    <property type="entry name" value="C2-set_2"/>
    <property type="match status" value="1"/>
</dbReference>
<accession>A0AAD8ZFG0</accession>
<evidence type="ECO:0000256" key="11">
    <source>
        <dbReference type="SAM" id="MobiDB-lite"/>
    </source>
</evidence>
<evidence type="ECO:0000256" key="5">
    <source>
        <dbReference type="ARBA" id="ARBA00022737"/>
    </source>
</evidence>
<evidence type="ECO:0000256" key="2">
    <source>
        <dbReference type="ARBA" id="ARBA00007810"/>
    </source>
</evidence>